<feature type="region of interest" description="Disordered" evidence="1">
    <location>
        <begin position="1"/>
        <end position="46"/>
    </location>
</feature>
<dbReference type="Proteomes" id="UP000838756">
    <property type="component" value="Unassembled WGS sequence"/>
</dbReference>
<feature type="compositionally biased region" description="Basic residues" evidence="1">
    <location>
        <begin position="20"/>
        <end position="31"/>
    </location>
</feature>
<evidence type="ECO:0000313" key="2">
    <source>
        <dbReference type="EMBL" id="CAH2237291.1"/>
    </source>
</evidence>
<feature type="compositionally biased region" description="Basic and acidic residues" evidence="1">
    <location>
        <begin position="92"/>
        <end position="104"/>
    </location>
</feature>
<protein>
    <submittedName>
        <fullName evidence="2">Jg15752 protein</fullName>
    </submittedName>
</protein>
<reference evidence="2" key="1">
    <citation type="submission" date="2022-03" db="EMBL/GenBank/DDBJ databases">
        <authorList>
            <person name="Lindestad O."/>
        </authorList>
    </citation>
    <scope>NUCLEOTIDE SEQUENCE</scope>
</reference>
<sequence>MVSSASSPCVVTCSGNESGRRRRALSARSRHANNEQSGDRDGVDANLPVGGVGVAEVSALLDARMPLAGARATRRLRRIEPSRAGRLIAPQRETETAGERERTPKRATINNPAPARRRHATPVARLPYGRAATRCHPPRHSDVLSTY</sequence>
<feature type="compositionally biased region" description="Polar residues" evidence="1">
    <location>
        <begin position="1"/>
        <end position="17"/>
    </location>
</feature>
<feature type="region of interest" description="Disordered" evidence="1">
    <location>
        <begin position="81"/>
        <end position="119"/>
    </location>
</feature>
<dbReference type="AlphaFoldDB" id="A0A8S4RKB6"/>
<evidence type="ECO:0000256" key="1">
    <source>
        <dbReference type="SAM" id="MobiDB-lite"/>
    </source>
</evidence>
<evidence type="ECO:0000313" key="3">
    <source>
        <dbReference type="Proteomes" id="UP000838756"/>
    </source>
</evidence>
<keyword evidence="3" id="KW-1185">Reference proteome</keyword>
<comment type="caution">
    <text evidence="2">The sequence shown here is derived from an EMBL/GenBank/DDBJ whole genome shotgun (WGS) entry which is preliminary data.</text>
</comment>
<dbReference type="EMBL" id="CAKXAJ010025257">
    <property type="protein sequence ID" value="CAH2237291.1"/>
    <property type="molecule type" value="Genomic_DNA"/>
</dbReference>
<organism evidence="2 3">
    <name type="scientific">Pararge aegeria aegeria</name>
    <dbReference type="NCBI Taxonomy" id="348720"/>
    <lineage>
        <taxon>Eukaryota</taxon>
        <taxon>Metazoa</taxon>
        <taxon>Ecdysozoa</taxon>
        <taxon>Arthropoda</taxon>
        <taxon>Hexapoda</taxon>
        <taxon>Insecta</taxon>
        <taxon>Pterygota</taxon>
        <taxon>Neoptera</taxon>
        <taxon>Endopterygota</taxon>
        <taxon>Lepidoptera</taxon>
        <taxon>Glossata</taxon>
        <taxon>Ditrysia</taxon>
        <taxon>Papilionoidea</taxon>
        <taxon>Nymphalidae</taxon>
        <taxon>Satyrinae</taxon>
        <taxon>Satyrini</taxon>
        <taxon>Parargina</taxon>
        <taxon>Pararge</taxon>
    </lineage>
</organism>
<proteinExistence type="predicted"/>
<gene>
    <name evidence="2" type="primary">jg15752</name>
    <name evidence="2" type="ORF">PAEG_LOCUS14586</name>
</gene>
<accession>A0A8S4RKB6</accession>
<name>A0A8S4RKB6_9NEOP</name>